<evidence type="ECO:0000256" key="6">
    <source>
        <dbReference type="ARBA" id="ARBA00023145"/>
    </source>
</evidence>
<evidence type="ECO:0000256" key="8">
    <source>
        <dbReference type="ARBA" id="ARBA00023270"/>
    </source>
</evidence>
<dbReference type="SUPFAM" id="SSF56276">
    <property type="entry name" value="S-adenosylmethionine decarboxylase"/>
    <property type="match status" value="1"/>
</dbReference>
<dbReference type="Pfam" id="PF02675">
    <property type="entry name" value="AdoMet_dc"/>
    <property type="match status" value="1"/>
</dbReference>
<evidence type="ECO:0000256" key="1">
    <source>
        <dbReference type="ARBA" id="ARBA00001928"/>
    </source>
</evidence>
<keyword evidence="9" id="KW-0670">Pyruvate</keyword>
<dbReference type="GO" id="GO:0005829">
    <property type="term" value="C:cytosol"/>
    <property type="evidence" value="ECO:0007669"/>
    <property type="project" value="TreeGrafter"/>
</dbReference>
<evidence type="ECO:0000256" key="7">
    <source>
        <dbReference type="ARBA" id="ARBA00023239"/>
    </source>
</evidence>
<evidence type="ECO:0000256" key="9">
    <source>
        <dbReference type="ARBA" id="ARBA00023317"/>
    </source>
</evidence>
<dbReference type="PANTHER" id="PTHR33866">
    <property type="entry name" value="S-ADENOSYLMETHIONINE DECARBOXYLASE PROENZYME"/>
    <property type="match status" value="1"/>
</dbReference>
<dbReference type="GO" id="GO:0004014">
    <property type="term" value="F:adenosylmethionine decarboxylase activity"/>
    <property type="evidence" value="ECO:0007669"/>
    <property type="project" value="InterPro"/>
</dbReference>
<dbReference type="Proteomes" id="UP000295260">
    <property type="component" value="Unassembled WGS sequence"/>
</dbReference>
<comment type="cofactor">
    <cofactor evidence="1">
        <name>pyruvate</name>
        <dbReference type="ChEBI" id="CHEBI:15361"/>
    </cofactor>
</comment>
<dbReference type="InterPro" id="IPR003826">
    <property type="entry name" value="AdoMetDC_fam_prok"/>
</dbReference>
<protein>
    <submittedName>
        <fullName evidence="10">S-adenosylmethionine decarboxylase</fullName>
    </submittedName>
</protein>
<evidence type="ECO:0000313" key="11">
    <source>
        <dbReference type="Proteomes" id="UP000295260"/>
    </source>
</evidence>
<evidence type="ECO:0000256" key="3">
    <source>
        <dbReference type="ARBA" id="ARBA00022813"/>
    </source>
</evidence>
<keyword evidence="8" id="KW-0704">Schiff base</keyword>
<reference evidence="10 11" key="1">
    <citation type="submission" date="2019-03" db="EMBL/GenBank/DDBJ databases">
        <title>Genomic Encyclopedia of Archaeal and Bacterial Type Strains, Phase II (KMG-II): from individual species to whole genera.</title>
        <authorList>
            <person name="Goeker M."/>
        </authorList>
    </citation>
    <scope>NUCLEOTIDE SEQUENCE [LARGE SCALE GENOMIC DNA]</scope>
    <source>
        <strain evidence="10 11">DSM 25687</strain>
    </source>
</reference>
<dbReference type="RefSeq" id="WP_133533232.1">
    <property type="nucleotide sequence ID" value="NZ_SNXR01000014.1"/>
</dbReference>
<keyword evidence="11" id="KW-1185">Reference proteome</keyword>
<evidence type="ECO:0000256" key="4">
    <source>
        <dbReference type="ARBA" id="ARBA00023066"/>
    </source>
</evidence>
<dbReference type="GO" id="GO:0008295">
    <property type="term" value="P:spermidine biosynthetic process"/>
    <property type="evidence" value="ECO:0007669"/>
    <property type="project" value="UniProtKB-KW"/>
</dbReference>
<evidence type="ECO:0000256" key="2">
    <source>
        <dbReference type="ARBA" id="ARBA00022793"/>
    </source>
</evidence>
<gene>
    <name evidence="10" type="ORF">BC748_1969</name>
</gene>
<keyword evidence="4" id="KW-0745">Spermidine biosynthesis</keyword>
<keyword evidence="2" id="KW-0210">Decarboxylase</keyword>
<proteinExistence type="predicted"/>
<dbReference type="AlphaFoldDB" id="A0A4R6QA28"/>
<sequence length="120" mass="13991">MDQNTYSPGLHKLVTLQVDEVDLLTNSNIFIDFSEKIIQDFELEKVGIITHNFGNNSFTIAICLKESHICIHTWPEFKQLTLDVYLCNYLQDNTQKVKSITNEFVTFFKAIVLKDFEINR</sequence>
<accession>A0A4R6QA28</accession>
<organism evidence="10 11">
    <name type="scientific">Flavobacterium dankookense</name>
    <dbReference type="NCBI Taxonomy" id="706186"/>
    <lineage>
        <taxon>Bacteria</taxon>
        <taxon>Pseudomonadati</taxon>
        <taxon>Bacteroidota</taxon>
        <taxon>Flavobacteriia</taxon>
        <taxon>Flavobacteriales</taxon>
        <taxon>Flavobacteriaceae</taxon>
        <taxon>Flavobacterium</taxon>
    </lineage>
</organism>
<keyword evidence="6" id="KW-0865">Zymogen</keyword>
<keyword evidence="5" id="KW-0620">Polyamine biosynthesis</keyword>
<evidence type="ECO:0000256" key="5">
    <source>
        <dbReference type="ARBA" id="ARBA00023115"/>
    </source>
</evidence>
<name>A0A4R6QA28_9FLAO</name>
<dbReference type="EMBL" id="SNXR01000014">
    <property type="protein sequence ID" value="TDP58736.1"/>
    <property type="molecule type" value="Genomic_DNA"/>
</dbReference>
<dbReference type="InterPro" id="IPR016067">
    <property type="entry name" value="S-AdoMet_deCO2ase_core"/>
</dbReference>
<dbReference type="OrthoDB" id="9793120at2"/>
<dbReference type="Gene3D" id="3.60.90.10">
    <property type="entry name" value="S-adenosylmethionine decarboxylase"/>
    <property type="match status" value="1"/>
</dbReference>
<evidence type="ECO:0000313" key="10">
    <source>
        <dbReference type="EMBL" id="TDP58736.1"/>
    </source>
</evidence>
<dbReference type="PANTHER" id="PTHR33866:SF2">
    <property type="entry name" value="S-ADENOSYLMETHIONINE DECARBOXYLASE PROENZYME"/>
    <property type="match status" value="1"/>
</dbReference>
<keyword evidence="7" id="KW-0456">Lyase</keyword>
<comment type="caution">
    <text evidence="10">The sequence shown here is derived from an EMBL/GenBank/DDBJ whole genome shotgun (WGS) entry which is preliminary data.</text>
</comment>
<keyword evidence="3" id="KW-0068">Autocatalytic cleavage</keyword>